<sequence length="292" mass="32710">MNKIGLVVDEAADLPKEIIEKYQMAVVPVKMDWPDLENLPGENTFQKMREAEKRGIKSFGKTSQPSPKDFLVAFKKQLESFDKILCITVTSKLSGTYNSANQARGILSQEDQKRVFIVDSLNASCGEGLSDLKAIDLIEQGKDTEEIVKELEKFVPQVRLYGIFEDPKWLEASGRISSTLANWFRRMQKLGFRPILGVKKGLVKAIGIKAKAKDIPTALFHQFEAKTKKLRNQGKKIRVAITHGDDLPGVQKLKEMIEKNLENTEVAFVNLIDNVLGVLVGPNAIILAWCKL</sequence>
<dbReference type="GO" id="GO:0008289">
    <property type="term" value="F:lipid binding"/>
    <property type="evidence" value="ECO:0007669"/>
    <property type="project" value="UniProtKB-KW"/>
</dbReference>
<dbReference type="EMBL" id="PFVS01000124">
    <property type="protein sequence ID" value="PJA82432.1"/>
    <property type="molecule type" value="Genomic_DNA"/>
</dbReference>
<dbReference type="PANTHER" id="PTHR33434">
    <property type="entry name" value="DEGV DOMAIN-CONTAINING PROTEIN DR_1986-RELATED"/>
    <property type="match status" value="1"/>
</dbReference>
<dbReference type="Proteomes" id="UP000230178">
    <property type="component" value="Unassembled WGS sequence"/>
</dbReference>
<evidence type="ECO:0000313" key="2">
    <source>
        <dbReference type="EMBL" id="PJA82432.1"/>
    </source>
</evidence>
<dbReference type="InterPro" id="IPR003797">
    <property type="entry name" value="DegV"/>
</dbReference>
<dbReference type="Gene3D" id="3.30.1180.10">
    <property type="match status" value="1"/>
</dbReference>
<dbReference type="InterPro" id="IPR050270">
    <property type="entry name" value="DegV_domain_contain"/>
</dbReference>
<dbReference type="Gene3D" id="3.40.50.10170">
    <property type="match status" value="1"/>
</dbReference>
<proteinExistence type="predicted"/>
<dbReference type="InterPro" id="IPR043168">
    <property type="entry name" value="DegV_C"/>
</dbReference>
<evidence type="ECO:0000313" key="3">
    <source>
        <dbReference type="Proteomes" id="UP000230178"/>
    </source>
</evidence>
<gene>
    <name evidence="2" type="ORF">CO146_03140</name>
</gene>
<dbReference type="PANTHER" id="PTHR33434:SF2">
    <property type="entry name" value="FATTY ACID-BINDING PROTEIN TM_1468"/>
    <property type="match status" value="1"/>
</dbReference>
<dbReference type="SUPFAM" id="SSF82549">
    <property type="entry name" value="DAK1/DegV-like"/>
    <property type="match status" value="1"/>
</dbReference>
<evidence type="ECO:0000256" key="1">
    <source>
        <dbReference type="ARBA" id="ARBA00023121"/>
    </source>
</evidence>
<dbReference type="Pfam" id="PF02645">
    <property type="entry name" value="DegV"/>
    <property type="match status" value="1"/>
</dbReference>
<comment type="caution">
    <text evidence="2">The sequence shown here is derived from an EMBL/GenBank/DDBJ whole genome shotgun (WGS) entry which is preliminary data.</text>
</comment>
<dbReference type="AlphaFoldDB" id="A0A2M7Z2I8"/>
<protein>
    <recommendedName>
        <fullName evidence="4">DegV family protein</fullName>
    </recommendedName>
</protein>
<dbReference type="NCBIfam" id="TIGR00762">
    <property type="entry name" value="DegV"/>
    <property type="match status" value="1"/>
</dbReference>
<dbReference type="PROSITE" id="PS51482">
    <property type="entry name" value="DEGV"/>
    <property type="match status" value="1"/>
</dbReference>
<reference evidence="3" key="1">
    <citation type="submission" date="2017-09" db="EMBL/GenBank/DDBJ databases">
        <title>Depth-based differentiation of microbial function through sediment-hosted aquifers and enrichment of novel symbionts in the deep terrestrial subsurface.</title>
        <authorList>
            <person name="Probst A.J."/>
            <person name="Ladd B."/>
            <person name="Jarett J.K."/>
            <person name="Geller-Mcgrath D.E."/>
            <person name="Sieber C.M.K."/>
            <person name="Emerson J.B."/>
            <person name="Anantharaman K."/>
            <person name="Thomas B.C."/>
            <person name="Malmstrom R."/>
            <person name="Stieglmeier M."/>
            <person name="Klingl A."/>
            <person name="Woyke T."/>
            <person name="Ryan C.M."/>
            <person name="Banfield J.F."/>
        </authorList>
    </citation>
    <scope>NUCLEOTIDE SEQUENCE [LARGE SCALE GENOMIC DNA]</scope>
</reference>
<evidence type="ECO:0008006" key="4">
    <source>
        <dbReference type="Google" id="ProtNLM"/>
    </source>
</evidence>
<organism evidence="2 3">
    <name type="scientific">Candidatus Nealsonbacteria bacterium CG_4_9_14_3_um_filter_37_29</name>
    <dbReference type="NCBI Taxonomy" id="1974696"/>
    <lineage>
        <taxon>Bacteria</taxon>
        <taxon>Candidatus Nealsoniibacteriota</taxon>
    </lineage>
</organism>
<name>A0A2M7Z2I8_9BACT</name>
<keyword evidence="1" id="KW-0446">Lipid-binding</keyword>
<accession>A0A2M7Z2I8</accession>